<accession>A0A1F7YGV1</accession>
<dbReference type="Gene3D" id="3.40.50.1390">
    <property type="entry name" value="Resolvase, N-terminal catalytic domain"/>
    <property type="match status" value="1"/>
</dbReference>
<evidence type="ECO:0008006" key="5">
    <source>
        <dbReference type="Google" id="ProtNLM"/>
    </source>
</evidence>
<proteinExistence type="predicted"/>
<comment type="caution">
    <text evidence="3">The sequence shown here is derived from an EMBL/GenBank/DDBJ whole genome shotgun (WGS) entry which is preliminary data.</text>
</comment>
<dbReference type="Pfam" id="PF13408">
    <property type="entry name" value="Zn_ribbon_recom"/>
    <property type="match status" value="1"/>
</dbReference>
<reference evidence="3 4" key="1">
    <citation type="journal article" date="2016" name="Nat. Commun.">
        <title>Thousands of microbial genomes shed light on interconnected biogeochemical processes in an aquifer system.</title>
        <authorList>
            <person name="Anantharaman K."/>
            <person name="Brown C.T."/>
            <person name="Hug L.A."/>
            <person name="Sharon I."/>
            <person name="Castelle C.J."/>
            <person name="Probst A.J."/>
            <person name="Thomas B.C."/>
            <person name="Singh A."/>
            <person name="Wilkins M.J."/>
            <person name="Karaoz U."/>
            <person name="Brodie E.L."/>
            <person name="Williams K.H."/>
            <person name="Hubbard S.S."/>
            <person name="Banfield J.F."/>
        </authorList>
    </citation>
    <scope>NUCLEOTIDE SEQUENCE [LARGE SCALE GENOMIC DNA]</scope>
</reference>
<dbReference type="PANTHER" id="PTHR30461:SF23">
    <property type="entry name" value="DNA RECOMBINASE-RELATED"/>
    <property type="match status" value="1"/>
</dbReference>
<dbReference type="PROSITE" id="PS51737">
    <property type="entry name" value="RECOMBINASE_DNA_BIND"/>
    <property type="match status" value="1"/>
</dbReference>
<dbReference type="Gene3D" id="3.90.1750.20">
    <property type="entry name" value="Putative Large Serine Recombinase, Chain B, Domain 2"/>
    <property type="match status" value="1"/>
</dbReference>
<dbReference type="Pfam" id="PF07508">
    <property type="entry name" value="Recombinase"/>
    <property type="match status" value="1"/>
</dbReference>
<dbReference type="PROSITE" id="PS51736">
    <property type="entry name" value="RECOMBINASES_3"/>
    <property type="match status" value="1"/>
</dbReference>
<dbReference type="SMART" id="SM00857">
    <property type="entry name" value="Resolvase"/>
    <property type="match status" value="1"/>
</dbReference>
<dbReference type="EMBL" id="MGGI01000012">
    <property type="protein sequence ID" value="OGM26566.1"/>
    <property type="molecule type" value="Genomic_DNA"/>
</dbReference>
<gene>
    <name evidence="3" type="ORF">A2627_00905</name>
</gene>
<name>A0A1F7YGV1_9BACT</name>
<dbReference type="InterPro" id="IPR006119">
    <property type="entry name" value="Resolv_N"/>
</dbReference>
<dbReference type="InterPro" id="IPR011109">
    <property type="entry name" value="DNA_bind_recombinase_dom"/>
</dbReference>
<dbReference type="AlphaFoldDB" id="A0A1F7YGV1"/>
<dbReference type="PANTHER" id="PTHR30461">
    <property type="entry name" value="DNA-INVERTASE FROM LAMBDOID PROPHAGE"/>
    <property type="match status" value="1"/>
</dbReference>
<protein>
    <recommendedName>
        <fullName evidence="5">Resolvase/invertase-type recombinase catalytic domain-containing protein</fullName>
    </recommendedName>
</protein>
<dbReference type="InterPro" id="IPR050639">
    <property type="entry name" value="SSR_resolvase"/>
</dbReference>
<evidence type="ECO:0000259" key="1">
    <source>
        <dbReference type="PROSITE" id="PS51736"/>
    </source>
</evidence>
<dbReference type="CDD" id="cd00338">
    <property type="entry name" value="Ser_Recombinase"/>
    <property type="match status" value="1"/>
</dbReference>
<evidence type="ECO:0000259" key="2">
    <source>
        <dbReference type="PROSITE" id="PS51737"/>
    </source>
</evidence>
<dbReference type="InterPro" id="IPR036162">
    <property type="entry name" value="Resolvase-like_N_sf"/>
</dbReference>
<evidence type="ECO:0000313" key="3">
    <source>
        <dbReference type="EMBL" id="OGM26566.1"/>
    </source>
</evidence>
<feature type="domain" description="Recombinase" evidence="2">
    <location>
        <begin position="175"/>
        <end position="307"/>
    </location>
</feature>
<dbReference type="GO" id="GO:0000150">
    <property type="term" value="F:DNA strand exchange activity"/>
    <property type="evidence" value="ECO:0007669"/>
    <property type="project" value="InterPro"/>
</dbReference>
<dbReference type="SUPFAM" id="SSF53041">
    <property type="entry name" value="Resolvase-like"/>
    <property type="match status" value="1"/>
</dbReference>
<dbReference type="Proteomes" id="UP000178851">
    <property type="component" value="Unassembled WGS sequence"/>
</dbReference>
<feature type="domain" description="Resolvase/invertase-type recombinase catalytic" evidence="1">
    <location>
        <begin position="9"/>
        <end position="168"/>
    </location>
</feature>
<evidence type="ECO:0000313" key="4">
    <source>
        <dbReference type="Proteomes" id="UP000178851"/>
    </source>
</evidence>
<dbReference type="InterPro" id="IPR025827">
    <property type="entry name" value="Zn_ribbon_recom_dom"/>
</dbReference>
<sequence length="528" mass="60663">MDTTTGHIRAAIYTRVSTQEQAKENKTSLPEQLAACKKVCIEKGWEIIEPSYEDAGISGHLLEERLGLQKMLADAKAMKFDLVVVKDFDRLARSKTKASQIRDALKKQFVQTYSLGTPIEPRDPKKYDPMDDDLGLVVEGVSDFMNEIERNKIRRRMMLAKNAIATSGKIPNQVPFGYKVIRTLDEHGKISREIVVDEEKAEIVRRIFQMSEAGSGKRTIALQFNQDGVIPPRKGSSWSSQAISYILRNKTYAGYVRWGWRHADYEISKQKKLRGHEGIEKRGNHTAIVDEKLFDRVQIELKKRRNSYRGRAQMSRGLLTGIAKCIRCGYGVTYCRRRIKNSKRNPNWKDIETAEYRCGGTMYGKIKCSQRVMSASKLEESVISQLKNYLNSPAMKKMISEETSKPLGTKAKISPLSRLEEELNKIPQMKLKQQEAFERGFITIEDYGEIIGRLKNREKDLRADIAKYSESEESKESSKIDKQEIWKAIKDFDGFWKPLDFLGKKQFLRKVLDKVVAGNNRIEVYFSE</sequence>
<dbReference type="GO" id="GO:0003677">
    <property type="term" value="F:DNA binding"/>
    <property type="evidence" value="ECO:0007669"/>
    <property type="project" value="InterPro"/>
</dbReference>
<dbReference type="InterPro" id="IPR038109">
    <property type="entry name" value="DNA_bind_recomb_sf"/>
</dbReference>
<organism evidence="3 4">
    <name type="scientific">Candidatus Woesebacteria bacterium RIFCSPHIGHO2_01_FULL_39_28</name>
    <dbReference type="NCBI Taxonomy" id="1802496"/>
    <lineage>
        <taxon>Bacteria</taxon>
        <taxon>Candidatus Woeseibacteriota</taxon>
    </lineage>
</organism>
<dbReference type="Pfam" id="PF00239">
    <property type="entry name" value="Resolvase"/>
    <property type="match status" value="1"/>
</dbReference>